<dbReference type="InterPro" id="IPR000715">
    <property type="entry name" value="Glycosyl_transferase_4"/>
</dbReference>
<dbReference type="GO" id="GO:0009103">
    <property type="term" value="P:lipopolysaccharide biosynthetic process"/>
    <property type="evidence" value="ECO:0007669"/>
    <property type="project" value="TreeGrafter"/>
</dbReference>
<feature type="binding site" evidence="7">
    <location>
        <position position="156"/>
    </location>
    <ligand>
        <name>Mg(2+)</name>
        <dbReference type="ChEBI" id="CHEBI:18420"/>
    </ligand>
</feature>
<feature type="transmembrane region" description="Helical" evidence="8">
    <location>
        <begin position="312"/>
        <end position="333"/>
    </location>
</feature>
<proteinExistence type="predicted"/>
<dbReference type="GO" id="GO:0016780">
    <property type="term" value="F:phosphotransferase activity, for other substituted phosphate groups"/>
    <property type="evidence" value="ECO:0007669"/>
    <property type="project" value="InterPro"/>
</dbReference>
<comment type="cofactor">
    <cofactor evidence="7">
        <name>Mg(2+)</name>
        <dbReference type="ChEBI" id="CHEBI:18420"/>
    </cofactor>
</comment>
<dbReference type="Proteomes" id="UP000186465">
    <property type="component" value="Unassembled WGS sequence"/>
</dbReference>
<feature type="transmembrane region" description="Helical" evidence="8">
    <location>
        <begin position="6"/>
        <end position="27"/>
    </location>
</feature>
<feature type="transmembrane region" description="Helical" evidence="8">
    <location>
        <begin position="137"/>
        <end position="157"/>
    </location>
</feature>
<feature type="transmembrane region" description="Helical" evidence="8">
    <location>
        <begin position="79"/>
        <end position="99"/>
    </location>
</feature>
<evidence type="ECO:0000256" key="3">
    <source>
        <dbReference type="ARBA" id="ARBA00022679"/>
    </source>
</evidence>
<keyword evidence="4 8" id="KW-0812">Transmembrane</keyword>
<dbReference type="RefSeq" id="WP_075360993.1">
    <property type="nucleotide sequence ID" value="NZ_MPDM01000002.1"/>
</dbReference>
<reference evidence="10" key="1">
    <citation type="submission" date="2016-11" db="EMBL/GenBank/DDBJ databases">
        <title>Actinomyces gypaetusis sp. nov. isolated from Gypaetus barbatus in Qinghai Tibet Plateau China.</title>
        <authorList>
            <person name="Meng X."/>
        </authorList>
    </citation>
    <scope>NUCLEOTIDE SEQUENCE [LARGE SCALE GENOMIC DNA]</scope>
    <source>
        <strain evidence="10">DSM 15383</strain>
    </source>
</reference>
<dbReference type="GO" id="GO:0046872">
    <property type="term" value="F:metal ion binding"/>
    <property type="evidence" value="ECO:0007669"/>
    <property type="project" value="UniProtKB-KW"/>
</dbReference>
<feature type="transmembrane region" description="Helical" evidence="8">
    <location>
        <begin position="227"/>
        <end position="245"/>
    </location>
</feature>
<protein>
    <submittedName>
        <fullName evidence="9">Undecaprenyl-phosphate alpha-N-acetylglucosaminyl 1-phosphate transferase</fullName>
    </submittedName>
</protein>
<dbReference type="EMBL" id="MPDM01000002">
    <property type="protein sequence ID" value="OKL50168.1"/>
    <property type="molecule type" value="Genomic_DNA"/>
</dbReference>
<keyword evidence="7" id="KW-0479">Metal-binding</keyword>
<dbReference type="Pfam" id="PF00953">
    <property type="entry name" value="Glycos_transf_4"/>
    <property type="match status" value="1"/>
</dbReference>
<feature type="transmembrane region" description="Helical" evidence="8">
    <location>
        <begin position="257"/>
        <end position="281"/>
    </location>
</feature>
<keyword evidence="2" id="KW-1003">Cell membrane</keyword>
<dbReference type="CDD" id="cd06853">
    <property type="entry name" value="GT_WecA_like"/>
    <property type="match status" value="1"/>
</dbReference>
<feature type="transmembrane region" description="Helical" evidence="8">
    <location>
        <begin position="164"/>
        <end position="183"/>
    </location>
</feature>
<sequence>MRVYLLILLIAVAFTALVTPIIRRLTIMARVLTPVRDRDVHAHPIPRLGGVAMTVGFTGAMLMAYSMPYLQPIFDSSQAWPLIWATIAMCALGVTDDIWDLDWYTKLAGQFIIVGAMAWQGVQLISFPVFGVTIGSARLSALVTVIVVVAAVNAVNFVDGLDGLAAGTLAIGAAAFFTYSYFLTRVMQAPSYASLASLVCVALVGICIGFLLFNFHPASIFMGDSGAMVLGLIVASAGIIVSGQIDPNRLESTRQVSAIVPILLPFAVLFIPLLDMTLAVFRRTLKGKSPFYPDTKHLHHRLLRLGHSHTRVVLLLYVWSAVVAFCMASLVVLSWWQMLLILVPSTVGATVLTVGLIPSWRRRVERLGKEARGKV</sequence>
<accession>A0A1Q5PRD6</accession>
<keyword evidence="5 8" id="KW-1133">Transmembrane helix</keyword>
<comment type="caution">
    <text evidence="9">The sequence shown here is derived from an EMBL/GenBank/DDBJ whole genome shotgun (WGS) entry which is preliminary data.</text>
</comment>
<feature type="binding site" evidence="7">
    <location>
        <position position="224"/>
    </location>
    <ligand>
        <name>Mg(2+)</name>
        <dbReference type="ChEBI" id="CHEBI:18420"/>
    </ligand>
</feature>
<dbReference type="PANTHER" id="PTHR22926:SF3">
    <property type="entry name" value="UNDECAPRENYL-PHOSPHATE ALPHA-N-ACETYLGLUCOSAMINYL 1-PHOSPHATE TRANSFERASE"/>
    <property type="match status" value="1"/>
</dbReference>
<keyword evidence="3 9" id="KW-0808">Transferase</keyword>
<feature type="transmembrane region" description="Helical" evidence="8">
    <location>
        <begin position="111"/>
        <end position="131"/>
    </location>
</feature>
<dbReference type="GO" id="GO:0005886">
    <property type="term" value="C:plasma membrane"/>
    <property type="evidence" value="ECO:0007669"/>
    <property type="project" value="UniProtKB-SubCell"/>
</dbReference>
<dbReference type="PANTHER" id="PTHR22926">
    <property type="entry name" value="PHOSPHO-N-ACETYLMURAMOYL-PENTAPEPTIDE-TRANSFERASE"/>
    <property type="match status" value="1"/>
</dbReference>
<evidence type="ECO:0000256" key="1">
    <source>
        <dbReference type="ARBA" id="ARBA00004651"/>
    </source>
</evidence>
<dbReference type="STRING" id="156892.BM477_01875"/>
<evidence type="ECO:0000313" key="10">
    <source>
        <dbReference type="Proteomes" id="UP000186465"/>
    </source>
</evidence>
<dbReference type="GO" id="GO:0071555">
    <property type="term" value="P:cell wall organization"/>
    <property type="evidence" value="ECO:0007669"/>
    <property type="project" value="TreeGrafter"/>
</dbReference>
<feature type="transmembrane region" description="Helical" evidence="8">
    <location>
        <begin position="48"/>
        <end position="67"/>
    </location>
</feature>
<dbReference type="AlphaFoldDB" id="A0A1Q5PRD6"/>
<evidence type="ECO:0000256" key="8">
    <source>
        <dbReference type="SAM" id="Phobius"/>
    </source>
</evidence>
<dbReference type="GO" id="GO:0044038">
    <property type="term" value="P:cell wall macromolecule biosynthetic process"/>
    <property type="evidence" value="ECO:0007669"/>
    <property type="project" value="TreeGrafter"/>
</dbReference>
<evidence type="ECO:0000256" key="5">
    <source>
        <dbReference type="ARBA" id="ARBA00022989"/>
    </source>
</evidence>
<comment type="subcellular location">
    <subcellularLocation>
        <location evidence="1">Cell membrane</location>
        <topology evidence="1">Multi-pass membrane protein</topology>
    </subcellularLocation>
</comment>
<feature type="transmembrane region" description="Helical" evidence="8">
    <location>
        <begin position="339"/>
        <end position="360"/>
    </location>
</feature>
<gene>
    <name evidence="9" type="ORF">BM477_01875</name>
</gene>
<evidence type="ECO:0000256" key="7">
    <source>
        <dbReference type="PIRSR" id="PIRSR600715-1"/>
    </source>
</evidence>
<evidence type="ECO:0000256" key="2">
    <source>
        <dbReference type="ARBA" id="ARBA00022475"/>
    </source>
</evidence>
<evidence type="ECO:0000256" key="6">
    <source>
        <dbReference type="ARBA" id="ARBA00023136"/>
    </source>
</evidence>
<keyword evidence="6 8" id="KW-0472">Membrane</keyword>
<evidence type="ECO:0000313" key="9">
    <source>
        <dbReference type="EMBL" id="OKL50168.1"/>
    </source>
</evidence>
<dbReference type="OrthoDB" id="9783652at2"/>
<feature type="transmembrane region" description="Helical" evidence="8">
    <location>
        <begin position="195"/>
        <end position="215"/>
    </location>
</feature>
<evidence type="ECO:0000256" key="4">
    <source>
        <dbReference type="ARBA" id="ARBA00022692"/>
    </source>
</evidence>
<organism evidence="9 10">
    <name type="scientific">Boudabousia marimammalium</name>
    <dbReference type="NCBI Taxonomy" id="156892"/>
    <lineage>
        <taxon>Bacteria</taxon>
        <taxon>Bacillati</taxon>
        <taxon>Actinomycetota</taxon>
        <taxon>Actinomycetes</taxon>
        <taxon>Actinomycetales</taxon>
        <taxon>Actinomycetaceae</taxon>
        <taxon>Boudabousia</taxon>
    </lineage>
</organism>
<name>A0A1Q5PRD6_9ACTO</name>
<keyword evidence="10" id="KW-1185">Reference proteome</keyword>
<keyword evidence="7" id="KW-0460">Magnesium</keyword>